<organism evidence="10 11">
    <name type="scientific">Catalinimonas alkaloidigena</name>
    <dbReference type="NCBI Taxonomy" id="1075417"/>
    <lineage>
        <taxon>Bacteria</taxon>
        <taxon>Pseudomonadati</taxon>
        <taxon>Bacteroidota</taxon>
        <taxon>Cytophagia</taxon>
        <taxon>Cytophagales</taxon>
        <taxon>Catalimonadaceae</taxon>
        <taxon>Catalinimonas</taxon>
    </lineage>
</organism>
<dbReference type="SMART" id="SM00388">
    <property type="entry name" value="HisKA"/>
    <property type="match status" value="1"/>
</dbReference>
<evidence type="ECO:0000256" key="2">
    <source>
        <dbReference type="ARBA" id="ARBA00012438"/>
    </source>
</evidence>
<keyword evidence="3" id="KW-0597">Phosphoprotein</keyword>
<feature type="coiled-coil region" evidence="7">
    <location>
        <begin position="191"/>
        <end position="218"/>
    </location>
</feature>
<feature type="transmembrane region" description="Helical" evidence="8">
    <location>
        <begin position="93"/>
        <end position="110"/>
    </location>
</feature>
<evidence type="ECO:0000256" key="1">
    <source>
        <dbReference type="ARBA" id="ARBA00000085"/>
    </source>
</evidence>
<keyword evidence="7" id="KW-0175">Coiled coil</keyword>
<keyword evidence="8" id="KW-0812">Transmembrane</keyword>
<dbReference type="InterPro" id="IPR036890">
    <property type="entry name" value="HATPase_C_sf"/>
</dbReference>
<evidence type="ECO:0000259" key="9">
    <source>
        <dbReference type="PROSITE" id="PS50109"/>
    </source>
</evidence>
<evidence type="ECO:0000256" key="5">
    <source>
        <dbReference type="ARBA" id="ARBA00022777"/>
    </source>
</evidence>
<dbReference type="OrthoDB" id="109585at2"/>
<dbReference type="InterPro" id="IPR005467">
    <property type="entry name" value="His_kinase_dom"/>
</dbReference>
<evidence type="ECO:0000256" key="6">
    <source>
        <dbReference type="ARBA" id="ARBA00023012"/>
    </source>
</evidence>
<evidence type="ECO:0000256" key="3">
    <source>
        <dbReference type="ARBA" id="ARBA00022553"/>
    </source>
</evidence>
<dbReference type="InterPro" id="IPR050736">
    <property type="entry name" value="Sensor_HK_Regulatory"/>
</dbReference>
<dbReference type="Gene3D" id="1.10.287.130">
    <property type="match status" value="1"/>
</dbReference>
<comment type="catalytic activity">
    <reaction evidence="1">
        <text>ATP + protein L-histidine = ADP + protein N-phospho-L-histidine.</text>
        <dbReference type="EC" id="2.7.13.3"/>
    </reaction>
</comment>
<dbReference type="PRINTS" id="PR00344">
    <property type="entry name" value="BCTRLSENSOR"/>
</dbReference>
<dbReference type="PROSITE" id="PS50109">
    <property type="entry name" value="HIS_KIN"/>
    <property type="match status" value="1"/>
</dbReference>
<keyword evidence="8" id="KW-1133">Transmembrane helix</keyword>
<keyword evidence="8" id="KW-0472">Membrane</keyword>
<feature type="domain" description="Histidine kinase" evidence="9">
    <location>
        <begin position="225"/>
        <end position="438"/>
    </location>
</feature>
<dbReference type="Gene3D" id="3.30.565.10">
    <property type="entry name" value="Histidine kinase-like ATPase, C-terminal domain"/>
    <property type="match status" value="1"/>
</dbReference>
<dbReference type="SMART" id="SM00387">
    <property type="entry name" value="HATPase_c"/>
    <property type="match status" value="1"/>
</dbReference>
<keyword evidence="4" id="KW-0808">Transferase</keyword>
<dbReference type="PANTHER" id="PTHR43711:SF1">
    <property type="entry name" value="HISTIDINE KINASE 1"/>
    <property type="match status" value="1"/>
</dbReference>
<name>A0A1G9FB36_9BACT</name>
<feature type="transmembrane region" description="Helical" evidence="8">
    <location>
        <begin position="173"/>
        <end position="191"/>
    </location>
</feature>
<dbReference type="PANTHER" id="PTHR43711">
    <property type="entry name" value="TWO-COMPONENT HISTIDINE KINASE"/>
    <property type="match status" value="1"/>
</dbReference>
<protein>
    <recommendedName>
        <fullName evidence="2">histidine kinase</fullName>
        <ecNumber evidence="2">2.7.13.3</ecNumber>
    </recommendedName>
</protein>
<accession>A0A1G9FB36</accession>
<evidence type="ECO:0000256" key="8">
    <source>
        <dbReference type="SAM" id="Phobius"/>
    </source>
</evidence>
<dbReference type="InterPro" id="IPR004358">
    <property type="entry name" value="Sig_transdc_His_kin-like_C"/>
</dbReference>
<dbReference type="InterPro" id="IPR036097">
    <property type="entry name" value="HisK_dim/P_sf"/>
</dbReference>
<reference evidence="10 11" key="1">
    <citation type="submission" date="2016-10" db="EMBL/GenBank/DDBJ databases">
        <authorList>
            <person name="de Groot N.N."/>
        </authorList>
    </citation>
    <scope>NUCLEOTIDE SEQUENCE [LARGE SCALE GENOMIC DNA]</scope>
    <source>
        <strain evidence="10 11">DSM 25186</strain>
    </source>
</reference>
<dbReference type="SUPFAM" id="SSF55874">
    <property type="entry name" value="ATPase domain of HSP90 chaperone/DNA topoisomerase II/histidine kinase"/>
    <property type="match status" value="1"/>
</dbReference>
<dbReference type="InterPro" id="IPR003594">
    <property type="entry name" value="HATPase_dom"/>
</dbReference>
<dbReference type="Pfam" id="PF02518">
    <property type="entry name" value="HATPase_c"/>
    <property type="match status" value="1"/>
</dbReference>
<gene>
    <name evidence="10" type="ORF">SAMN05421823_103726</name>
</gene>
<evidence type="ECO:0000313" key="10">
    <source>
        <dbReference type="EMBL" id="SDK85597.1"/>
    </source>
</evidence>
<dbReference type="CDD" id="cd00082">
    <property type="entry name" value="HisKA"/>
    <property type="match status" value="1"/>
</dbReference>
<dbReference type="Proteomes" id="UP000198510">
    <property type="component" value="Unassembled WGS sequence"/>
</dbReference>
<feature type="transmembrane region" description="Helical" evidence="8">
    <location>
        <begin position="116"/>
        <end position="133"/>
    </location>
</feature>
<dbReference type="Pfam" id="PF00512">
    <property type="entry name" value="HisKA"/>
    <property type="match status" value="1"/>
</dbReference>
<dbReference type="EC" id="2.7.13.3" evidence="2"/>
<dbReference type="InterPro" id="IPR003661">
    <property type="entry name" value="HisK_dim/P_dom"/>
</dbReference>
<keyword evidence="6" id="KW-0902">Two-component regulatory system</keyword>
<dbReference type="STRING" id="1075417.SAMN05421823_103726"/>
<keyword evidence="11" id="KW-1185">Reference proteome</keyword>
<dbReference type="EMBL" id="FNFO01000003">
    <property type="protein sequence ID" value="SDK85597.1"/>
    <property type="molecule type" value="Genomic_DNA"/>
</dbReference>
<dbReference type="GO" id="GO:0000155">
    <property type="term" value="F:phosphorelay sensor kinase activity"/>
    <property type="evidence" value="ECO:0007669"/>
    <property type="project" value="InterPro"/>
</dbReference>
<evidence type="ECO:0000256" key="4">
    <source>
        <dbReference type="ARBA" id="ARBA00022679"/>
    </source>
</evidence>
<proteinExistence type="predicted"/>
<dbReference type="AlphaFoldDB" id="A0A1G9FB36"/>
<evidence type="ECO:0000313" key="11">
    <source>
        <dbReference type="Proteomes" id="UP000198510"/>
    </source>
</evidence>
<feature type="transmembrane region" description="Helical" evidence="8">
    <location>
        <begin position="64"/>
        <end position="81"/>
    </location>
</feature>
<keyword evidence="5 10" id="KW-0418">Kinase</keyword>
<dbReference type="CDD" id="cd00075">
    <property type="entry name" value="HATPase"/>
    <property type="match status" value="1"/>
</dbReference>
<evidence type="ECO:0000256" key="7">
    <source>
        <dbReference type="SAM" id="Coils"/>
    </source>
</evidence>
<dbReference type="SUPFAM" id="SSF47384">
    <property type="entry name" value="Homodimeric domain of signal transducing histidine kinase"/>
    <property type="match status" value="1"/>
</dbReference>
<feature type="transmembrane region" description="Helical" evidence="8">
    <location>
        <begin position="140"/>
        <end position="161"/>
    </location>
</feature>
<sequence length="451" mass="50791">MAGLKGVLVTTIQEWFRCSHSAQVTDNLDEDINVSSLRKQMLLGIIGCFGMLPIDAFTGVYGRPVLLIVVGSLFIFWRRLLKQSPQQIRTIRALHWATVFLLATAGWYLSGGLLSPFTLCFSTLLAAVLVITPSTLHLRLIVFSFIHLLLLLTLELLFPTLIPASTKIHTHPYAEAISSLLFSFVFLGILVNHLKQQYDQAYQTIQSHNNSLQKANQELDRFVYSASHDLRAPIASVMGLIQVARMEKDSGQLSTYFDLQEQRLRKLDTFIQDIIHYSRNSRQALRPARIHFREQIELAFEMYGVADQGLTVEKIYTETVTPHDFHTDPGKLEVILNNLISNGFRYADARKERSFVKISVTQQANEVLLKVADNGVGIPTEHQARIFEMFYRANDQKPGSGLGLFIVKETVEKMQGSIAVESTPGQGTTFTVRLPNLPPTEVPVEEEIVYA</sequence>